<dbReference type="STRING" id="2711.A0A067GAJ0"/>
<sequence>MPEPDEENQTRYMPPAPPRTKEVTFMASSIMDVDVVDLDLDNPWPSDQMGFVSNPMSPFLISEQPCSPLWAFSDADNDDKLSGH</sequence>
<dbReference type="EMBL" id="KK784881">
    <property type="protein sequence ID" value="KDO76614.1"/>
    <property type="molecule type" value="Genomic_DNA"/>
</dbReference>
<evidence type="ECO:0000313" key="2">
    <source>
        <dbReference type="Proteomes" id="UP000027120"/>
    </source>
</evidence>
<protein>
    <submittedName>
        <fullName evidence="1">Uncharacterized protein</fullName>
    </submittedName>
</protein>
<proteinExistence type="predicted"/>
<dbReference type="AlphaFoldDB" id="A0A067GAJ0"/>
<evidence type="ECO:0000313" key="1">
    <source>
        <dbReference type="EMBL" id="KDO76614.1"/>
    </source>
</evidence>
<accession>A0A067GAJ0</accession>
<gene>
    <name evidence="1" type="ORF">CISIN_1g0021442mg</name>
</gene>
<name>A0A067GAJ0_CITSI</name>
<feature type="non-terminal residue" evidence="1">
    <location>
        <position position="84"/>
    </location>
</feature>
<dbReference type="Proteomes" id="UP000027120">
    <property type="component" value="Unassembled WGS sequence"/>
</dbReference>
<keyword evidence="2" id="KW-1185">Reference proteome</keyword>
<organism evidence="1 2">
    <name type="scientific">Citrus sinensis</name>
    <name type="common">Sweet orange</name>
    <name type="synonym">Citrus aurantium var. sinensis</name>
    <dbReference type="NCBI Taxonomy" id="2711"/>
    <lineage>
        <taxon>Eukaryota</taxon>
        <taxon>Viridiplantae</taxon>
        <taxon>Streptophyta</taxon>
        <taxon>Embryophyta</taxon>
        <taxon>Tracheophyta</taxon>
        <taxon>Spermatophyta</taxon>
        <taxon>Magnoliopsida</taxon>
        <taxon>eudicotyledons</taxon>
        <taxon>Gunneridae</taxon>
        <taxon>Pentapetalae</taxon>
        <taxon>rosids</taxon>
        <taxon>malvids</taxon>
        <taxon>Sapindales</taxon>
        <taxon>Rutaceae</taxon>
        <taxon>Aurantioideae</taxon>
        <taxon>Citrus</taxon>
    </lineage>
</organism>
<reference evidence="1 2" key="1">
    <citation type="submission" date="2014-04" db="EMBL/GenBank/DDBJ databases">
        <authorList>
            <consortium name="International Citrus Genome Consortium"/>
            <person name="Gmitter F."/>
            <person name="Chen C."/>
            <person name="Farmerie W."/>
            <person name="Harkins T."/>
            <person name="Desany B."/>
            <person name="Mohiuddin M."/>
            <person name="Kodira C."/>
            <person name="Borodovsky M."/>
            <person name="Lomsadze A."/>
            <person name="Burns P."/>
            <person name="Jenkins J."/>
            <person name="Prochnik S."/>
            <person name="Shu S."/>
            <person name="Chapman J."/>
            <person name="Pitluck S."/>
            <person name="Schmutz J."/>
            <person name="Rokhsar D."/>
        </authorList>
    </citation>
    <scope>NUCLEOTIDE SEQUENCE</scope>
</reference>